<name>A0A852VXD5_9MICO</name>
<dbReference type="PANTHER" id="PTHR43317">
    <property type="entry name" value="THERMOSPERMINE SYNTHASE ACAULIS5"/>
    <property type="match status" value="1"/>
</dbReference>
<gene>
    <name evidence="3" type="ORF">BJY20_002276</name>
</gene>
<evidence type="ECO:0000313" key="4">
    <source>
        <dbReference type="Proteomes" id="UP000554054"/>
    </source>
</evidence>
<dbReference type="Gene3D" id="3.40.50.150">
    <property type="entry name" value="Vaccinia Virus protein VP39"/>
    <property type="match status" value="1"/>
</dbReference>
<evidence type="ECO:0000256" key="1">
    <source>
        <dbReference type="ARBA" id="ARBA00023115"/>
    </source>
</evidence>
<organism evidence="3 4">
    <name type="scientific">Janibacter cremeus</name>
    <dbReference type="NCBI Taxonomy" id="1285192"/>
    <lineage>
        <taxon>Bacteria</taxon>
        <taxon>Bacillati</taxon>
        <taxon>Actinomycetota</taxon>
        <taxon>Actinomycetes</taxon>
        <taxon>Micrococcales</taxon>
        <taxon>Intrasporangiaceae</taxon>
        <taxon>Janibacter</taxon>
    </lineage>
</organism>
<dbReference type="EMBL" id="JACCAE010000001">
    <property type="protein sequence ID" value="NYF98884.1"/>
    <property type="molecule type" value="Genomic_DNA"/>
</dbReference>
<proteinExistence type="predicted"/>
<keyword evidence="4" id="KW-1185">Reference proteome</keyword>
<dbReference type="SUPFAM" id="SSF53335">
    <property type="entry name" value="S-adenosyl-L-methionine-dependent methyltransferases"/>
    <property type="match status" value="1"/>
</dbReference>
<dbReference type="Proteomes" id="UP000554054">
    <property type="component" value="Unassembled WGS sequence"/>
</dbReference>
<protein>
    <submittedName>
        <fullName evidence="3">Spermidine synthase</fullName>
    </submittedName>
</protein>
<feature type="compositionally biased region" description="Basic and acidic residues" evidence="2">
    <location>
        <begin position="1"/>
        <end position="11"/>
    </location>
</feature>
<dbReference type="InterPro" id="IPR029063">
    <property type="entry name" value="SAM-dependent_MTases_sf"/>
</dbReference>
<sequence>MSQKSRSDRKQVMNNTPETIAVATTPRGEVSLRERSDDDGSVVHELVVAGVFAMDSADTSTETALAQRSLERVAAPTRVLIGGLGLGFTAWQTLKDRRVRDLHVVELEEDLVQWARLGLTPTLGVLARHPRVTLHVQDAVSAVTGDDEPAGPWDLVLLDVDNGPSFLVHEDNERLYCAATLSRLLSQVTKGGALTIWAAQREPALLATLAGLAPTEEVVLPVERQGRPFEYALYIARP</sequence>
<dbReference type="GO" id="GO:0006596">
    <property type="term" value="P:polyamine biosynthetic process"/>
    <property type="evidence" value="ECO:0007669"/>
    <property type="project" value="UniProtKB-KW"/>
</dbReference>
<dbReference type="RefSeq" id="WP_185991648.1">
    <property type="nucleotide sequence ID" value="NZ_JACCAE010000001.1"/>
</dbReference>
<accession>A0A852VXD5</accession>
<feature type="region of interest" description="Disordered" evidence="2">
    <location>
        <begin position="1"/>
        <end position="37"/>
    </location>
</feature>
<comment type="caution">
    <text evidence="3">The sequence shown here is derived from an EMBL/GenBank/DDBJ whole genome shotgun (WGS) entry which is preliminary data.</text>
</comment>
<evidence type="ECO:0000313" key="3">
    <source>
        <dbReference type="EMBL" id="NYF98884.1"/>
    </source>
</evidence>
<dbReference type="AlphaFoldDB" id="A0A852VXD5"/>
<evidence type="ECO:0000256" key="2">
    <source>
        <dbReference type="SAM" id="MobiDB-lite"/>
    </source>
</evidence>
<reference evidence="3 4" key="1">
    <citation type="submission" date="2020-07" db="EMBL/GenBank/DDBJ databases">
        <title>Sequencing the genomes of 1000 actinobacteria strains.</title>
        <authorList>
            <person name="Klenk H.-P."/>
        </authorList>
    </citation>
    <scope>NUCLEOTIDE SEQUENCE [LARGE SCALE GENOMIC DNA]</scope>
    <source>
        <strain evidence="3 4">DSM 26154</strain>
    </source>
</reference>
<keyword evidence="1" id="KW-0620">Polyamine biosynthesis</keyword>
<dbReference type="PANTHER" id="PTHR43317:SF3">
    <property type="entry name" value="BLR2883 PROTEIN"/>
    <property type="match status" value="1"/>
</dbReference>